<dbReference type="AlphaFoldDB" id="A0A540LKE6"/>
<dbReference type="PROSITE" id="PS50082">
    <property type="entry name" value="WD_REPEATS_2"/>
    <property type="match status" value="1"/>
</dbReference>
<name>A0A540LKE6_MALBA</name>
<dbReference type="PROSITE" id="PS00678">
    <property type="entry name" value="WD_REPEATS_1"/>
    <property type="match status" value="1"/>
</dbReference>
<dbReference type="SUPFAM" id="SSF50978">
    <property type="entry name" value="WD40 repeat-like"/>
    <property type="match status" value="1"/>
</dbReference>
<dbReference type="InterPro" id="IPR036047">
    <property type="entry name" value="F-box-like_dom_sf"/>
</dbReference>
<organism evidence="4 5">
    <name type="scientific">Malus baccata</name>
    <name type="common">Siberian crab apple</name>
    <name type="synonym">Pyrus baccata</name>
    <dbReference type="NCBI Taxonomy" id="106549"/>
    <lineage>
        <taxon>Eukaryota</taxon>
        <taxon>Viridiplantae</taxon>
        <taxon>Streptophyta</taxon>
        <taxon>Embryophyta</taxon>
        <taxon>Tracheophyta</taxon>
        <taxon>Spermatophyta</taxon>
        <taxon>Magnoliopsida</taxon>
        <taxon>eudicotyledons</taxon>
        <taxon>Gunneridae</taxon>
        <taxon>Pentapetalae</taxon>
        <taxon>rosids</taxon>
        <taxon>fabids</taxon>
        <taxon>Rosales</taxon>
        <taxon>Rosaceae</taxon>
        <taxon>Amygdaloideae</taxon>
        <taxon>Maleae</taxon>
        <taxon>Malus</taxon>
    </lineage>
</organism>
<dbReference type="InterPro" id="IPR020472">
    <property type="entry name" value="WD40_PAC1"/>
</dbReference>
<protein>
    <submittedName>
        <fullName evidence="4">Uncharacterized protein</fullName>
    </submittedName>
</protein>
<dbReference type="STRING" id="106549.A0A540LKE6"/>
<dbReference type="Gene3D" id="2.130.10.10">
    <property type="entry name" value="YVTN repeat-like/Quinoprotein amine dehydrogenase"/>
    <property type="match status" value="2"/>
</dbReference>
<dbReference type="Proteomes" id="UP000315295">
    <property type="component" value="Unassembled WGS sequence"/>
</dbReference>
<dbReference type="PANTHER" id="PTHR22847:SF746">
    <property type="entry name" value="OS01G0185400 PROTEIN"/>
    <property type="match status" value="1"/>
</dbReference>
<dbReference type="EMBL" id="VIEB01000553">
    <property type="protein sequence ID" value="TQD86936.1"/>
    <property type="molecule type" value="Genomic_DNA"/>
</dbReference>
<dbReference type="InterPro" id="IPR001680">
    <property type="entry name" value="WD40_rpt"/>
</dbReference>
<dbReference type="PROSITE" id="PS50294">
    <property type="entry name" value="WD_REPEATS_REGION"/>
    <property type="match status" value="1"/>
</dbReference>
<evidence type="ECO:0000256" key="3">
    <source>
        <dbReference type="PROSITE-ProRule" id="PRU00221"/>
    </source>
</evidence>
<dbReference type="InterPro" id="IPR019775">
    <property type="entry name" value="WD40_repeat_CS"/>
</dbReference>
<feature type="repeat" description="WD" evidence="3">
    <location>
        <begin position="200"/>
        <end position="238"/>
    </location>
</feature>
<dbReference type="Pfam" id="PF00400">
    <property type="entry name" value="WD40"/>
    <property type="match status" value="3"/>
</dbReference>
<sequence length="472" mass="52145">MSMQRRGKSRLLPPPATSIKDLNADTLAQCTSSISLQDLSNFAVTCKYLRKMAYSDAIWEPLFRERWPQKALPSAISVTSGFREAYLSRRMDGLQFKFSDPFTLQMNTNSNPFDQVLLTEKDLFFSQGSLIRMIRPEDWLSRGPVTLSDHSERITCMRSFPLNETSLYLHKLYKPEKVLVTSSDDSSIRLWRKGYCWRQFRGHSSQVTTLSDKLLGNGAGKVFASGGEDGTVRLWSLSFFRKQGKHSLGTFFGHKNPIQLMDNPSHLVTISRDSKVMVWDTEAALLAGSSFAGGATSVLGYPIGIKCHEHLAYVAAGSSVVAIDLRTMQKVVIAAADAILYSFQAMPSKSLFCVGSNGRAMLYDTRRNLGTLNSEPIVVDGGHGGPVTYLHMDPYKIVTGSPVDTHFNVLDVNTGALINSLTCIEYGTNNNTRCCALAVNGSRIVIGSVNDVEEVGCLLFRDFANANRMSPL</sequence>
<dbReference type="SUPFAM" id="SSF81383">
    <property type="entry name" value="F-box domain"/>
    <property type="match status" value="1"/>
</dbReference>
<evidence type="ECO:0000256" key="2">
    <source>
        <dbReference type="ARBA" id="ARBA00022737"/>
    </source>
</evidence>
<dbReference type="InterPro" id="IPR015943">
    <property type="entry name" value="WD40/YVTN_repeat-like_dom_sf"/>
</dbReference>
<comment type="caution">
    <text evidence="4">The sequence shown here is derived from an EMBL/GenBank/DDBJ whole genome shotgun (WGS) entry which is preliminary data.</text>
</comment>
<keyword evidence="5" id="KW-1185">Reference proteome</keyword>
<keyword evidence="2" id="KW-0677">Repeat</keyword>
<dbReference type="PRINTS" id="PR00320">
    <property type="entry name" value="GPROTEINBRPT"/>
</dbReference>
<gene>
    <name evidence="4" type="ORF">C1H46_027553</name>
</gene>
<evidence type="ECO:0000256" key="1">
    <source>
        <dbReference type="ARBA" id="ARBA00022574"/>
    </source>
</evidence>
<evidence type="ECO:0000313" key="5">
    <source>
        <dbReference type="Proteomes" id="UP000315295"/>
    </source>
</evidence>
<dbReference type="SMART" id="SM00320">
    <property type="entry name" value="WD40"/>
    <property type="match status" value="5"/>
</dbReference>
<proteinExistence type="predicted"/>
<keyword evidence="1 3" id="KW-0853">WD repeat</keyword>
<dbReference type="PANTHER" id="PTHR22847">
    <property type="entry name" value="WD40 REPEAT PROTEIN"/>
    <property type="match status" value="1"/>
</dbReference>
<accession>A0A540LKE6</accession>
<reference evidence="4 5" key="1">
    <citation type="journal article" date="2019" name="G3 (Bethesda)">
        <title>Sequencing of a Wild Apple (Malus baccata) Genome Unravels the Differences Between Cultivated and Wild Apple Species Regarding Disease Resistance and Cold Tolerance.</title>
        <authorList>
            <person name="Chen X."/>
        </authorList>
    </citation>
    <scope>NUCLEOTIDE SEQUENCE [LARGE SCALE GENOMIC DNA]</scope>
    <source>
        <strain evidence="5">cv. Shandingzi</strain>
        <tissue evidence="4">Leaves</tissue>
    </source>
</reference>
<evidence type="ECO:0000313" key="4">
    <source>
        <dbReference type="EMBL" id="TQD86936.1"/>
    </source>
</evidence>
<dbReference type="InterPro" id="IPR036322">
    <property type="entry name" value="WD40_repeat_dom_sf"/>
</dbReference>